<dbReference type="STRING" id="397948.Cmaq_1369"/>
<dbReference type="HOGENOM" id="CLU_153620_0_0_2"/>
<dbReference type="InterPro" id="IPR036388">
    <property type="entry name" value="WH-like_DNA-bd_sf"/>
</dbReference>
<reference evidence="2 3" key="1">
    <citation type="submission" date="2007-10" db="EMBL/GenBank/DDBJ databases">
        <title>Complete sequence of Caldivirga maquilingensis IC-167.</title>
        <authorList>
            <consortium name="US DOE Joint Genome Institute"/>
            <person name="Copeland A."/>
            <person name="Lucas S."/>
            <person name="Lapidus A."/>
            <person name="Barry K."/>
            <person name="Glavina del Rio T."/>
            <person name="Dalin E."/>
            <person name="Tice H."/>
            <person name="Pitluck S."/>
            <person name="Saunders E."/>
            <person name="Brettin T."/>
            <person name="Bruce D."/>
            <person name="Detter J.C."/>
            <person name="Han C."/>
            <person name="Schmutz J."/>
            <person name="Larimer F."/>
            <person name="Land M."/>
            <person name="Hauser L."/>
            <person name="Kyrpides N."/>
            <person name="Ivanova N."/>
            <person name="Biddle J.F."/>
            <person name="Zhang Z."/>
            <person name="Fitz-Gibbon S.T."/>
            <person name="Lowe T.M."/>
            <person name="Saltikov C."/>
            <person name="House C.H."/>
            <person name="Richardson P."/>
        </authorList>
    </citation>
    <scope>NUCLEOTIDE SEQUENCE [LARGE SCALE GENOMIC DNA]</scope>
    <source>
        <strain evidence="3">ATCC 700844 / DSM 13496 / JCM 10307 / IC-167</strain>
    </source>
</reference>
<dbReference type="InterPro" id="IPR036390">
    <property type="entry name" value="WH_DNA-bd_sf"/>
</dbReference>
<keyword evidence="3" id="KW-1185">Reference proteome</keyword>
<dbReference type="GO" id="GO:0003700">
    <property type="term" value="F:DNA-binding transcription factor activity"/>
    <property type="evidence" value="ECO:0007669"/>
    <property type="project" value="InterPro"/>
</dbReference>
<dbReference type="Gene3D" id="1.10.10.10">
    <property type="entry name" value="Winged helix-like DNA-binding domain superfamily/Winged helix DNA-binding domain"/>
    <property type="match status" value="1"/>
</dbReference>
<dbReference type="Pfam" id="PF01022">
    <property type="entry name" value="HTH_5"/>
    <property type="match status" value="1"/>
</dbReference>
<dbReference type="InterPro" id="IPR011991">
    <property type="entry name" value="ArsR-like_HTH"/>
</dbReference>
<organism evidence="2 3">
    <name type="scientific">Caldivirga maquilingensis (strain ATCC 700844 / DSM 13496 / JCM 10307 / IC-167)</name>
    <dbReference type="NCBI Taxonomy" id="397948"/>
    <lineage>
        <taxon>Archaea</taxon>
        <taxon>Thermoproteota</taxon>
        <taxon>Thermoprotei</taxon>
        <taxon>Thermoproteales</taxon>
        <taxon>Thermoproteaceae</taxon>
        <taxon>Caldivirga</taxon>
    </lineage>
</organism>
<name>A8M8X6_CALMQ</name>
<gene>
    <name evidence="2" type="ordered locus">Cmaq_1369</name>
</gene>
<dbReference type="GeneID" id="5710262"/>
<evidence type="ECO:0000313" key="3">
    <source>
        <dbReference type="Proteomes" id="UP000001137"/>
    </source>
</evidence>
<dbReference type="EMBL" id="CP000852">
    <property type="protein sequence ID" value="ABW02195.1"/>
    <property type="molecule type" value="Genomic_DNA"/>
</dbReference>
<dbReference type="SUPFAM" id="SSF46785">
    <property type="entry name" value="Winged helix' DNA-binding domain"/>
    <property type="match status" value="1"/>
</dbReference>
<sequence length="111" mass="12968">MDTASRDGSTIRESCSRFSTVVWLFINSRGAEVRLKIIEKLRERPMNINQLAMELGVDYKTVKYHLMVLGKYGFVSRISNNYGSPYYLSDEVFKHWDELIQIINSYKSYKG</sequence>
<proteinExistence type="predicted"/>
<evidence type="ECO:0000259" key="1">
    <source>
        <dbReference type="Pfam" id="PF01022"/>
    </source>
</evidence>
<dbReference type="InterPro" id="IPR001845">
    <property type="entry name" value="HTH_ArsR_DNA-bd_dom"/>
</dbReference>
<dbReference type="RefSeq" id="WP_012186414.1">
    <property type="nucleotide sequence ID" value="NC_009954.1"/>
</dbReference>
<dbReference type="PANTHER" id="PTHR38600">
    <property type="entry name" value="TRANSCRIPTIONAL REGULATORY PROTEIN"/>
    <property type="match status" value="1"/>
</dbReference>
<dbReference type="KEGG" id="cma:Cmaq_1369"/>
<accession>A8M8X6</accession>
<dbReference type="Proteomes" id="UP000001137">
    <property type="component" value="Chromosome"/>
</dbReference>
<protein>
    <submittedName>
        <fullName evidence="2">Regulatory protein ArsR</fullName>
    </submittedName>
</protein>
<dbReference type="AlphaFoldDB" id="A8M8X6"/>
<dbReference type="PANTHER" id="PTHR38600:SF1">
    <property type="entry name" value="TRANSCRIPTIONAL REGULATORY PROTEIN"/>
    <property type="match status" value="1"/>
</dbReference>
<feature type="domain" description="HTH arsR-type" evidence="1">
    <location>
        <begin position="33"/>
        <end position="76"/>
    </location>
</feature>
<evidence type="ECO:0000313" key="2">
    <source>
        <dbReference type="EMBL" id="ABW02195.1"/>
    </source>
</evidence>
<dbReference type="OrthoDB" id="35765at2157"/>
<dbReference type="CDD" id="cd00090">
    <property type="entry name" value="HTH_ARSR"/>
    <property type="match status" value="1"/>
</dbReference>
<dbReference type="eggNOG" id="arCOG00731">
    <property type="taxonomic scope" value="Archaea"/>
</dbReference>